<dbReference type="EMBL" id="DRDR01000167">
    <property type="protein sequence ID" value="HDL60567.1"/>
    <property type="molecule type" value="Genomic_DNA"/>
</dbReference>
<keyword evidence="1" id="KW-0479">Metal-binding</keyword>
<name>A0A7V0LUM5_UNCW3</name>
<keyword evidence="3" id="KW-0411">Iron-sulfur</keyword>
<feature type="non-terminal residue" evidence="5">
    <location>
        <position position="345"/>
    </location>
</feature>
<dbReference type="Proteomes" id="UP000886381">
    <property type="component" value="Unassembled WGS sequence"/>
</dbReference>
<dbReference type="GO" id="GO:0051536">
    <property type="term" value="F:iron-sulfur cluster binding"/>
    <property type="evidence" value="ECO:0007669"/>
    <property type="project" value="UniProtKB-KW"/>
</dbReference>
<dbReference type="PROSITE" id="PS51379">
    <property type="entry name" value="4FE4S_FER_2"/>
    <property type="match status" value="1"/>
</dbReference>
<evidence type="ECO:0000313" key="5">
    <source>
        <dbReference type="EMBL" id="HDL60567.1"/>
    </source>
</evidence>
<evidence type="ECO:0000256" key="3">
    <source>
        <dbReference type="ARBA" id="ARBA00023014"/>
    </source>
</evidence>
<dbReference type="InterPro" id="IPR028261">
    <property type="entry name" value="DPD_II"/>
</dbReference>
<organism evidence="5">
    <name type="scientific">candidate division WOR-3 bacterium</name>
    <dbReference type="NCBI Taxonomy" id="2052148"/>
    <lineage>
        <taxon>Bacteria</taxon>
        <taxon>Bacteria division WOR-3</taxon>
    </lineage>
</organism>
<gene>
    <name evidence="5" type="ORF">ENH14_03825</name>
</gene>
<sequence length="345" mass="38313">MEIKAKEVVIKSEKDLPEAPISQGFSLVKKTGTWRNVRPVMATRSAPCQNACPLRVEIPAFIDLLTKAQPEKAAFEILKQNPFPSITGRLCPAKCEIGCNRNKYDEKVSIKELERFLGDLVLEKKELKVQKKQDKKVAILGASTAGMAAAYRLLLDGIDVTVFSQTGVSFEDIRGKIESKIVDTEEKLLKDAGLKIVKETNKDIDTLSKEFDGVFVATDIYPDLVKIKDPKIGSTDYKNVFAGGDTKDISKNIKTGLTGANSIISILKGEEPQPEPRLPRVVSYKEIVVNYFNHIPAIKEIRTVEEAIKEGDRCFSCGYCNSCGNCYIFCPDAAINWVNDQPEFI</sequence>
<dbReference type="GO" id="GO:0046872">
    <property type="term" value="F:metal ion binding"/>
    <property type="evidence" value="ECO:0007669"/>
    <property type="project" value="UniProtKB-KW"/>
</dbReference>
<dbReference type="Gene3D" id="1.10.1060.10">
    <property type="entry name" value="Alpha-helical ferredoxin"/>
    <property type="match status" value="1"/>
</dbReference>
<feature type="domain" description="4Fe-4S ferredoxin-type" evidence="4">
    <location>
        <begin position="311"/>
        <end position="340"/>
    </location>
</feature>
<dbReference type="InterPro" id="IPR036188">
    <property type="entry name" value="FAD/NAD-bd_sf"/>
</dbReference>
<comment type="caution">
    <text evidence="5">The sequence shown here is derived from an EMBL/GenBank/DDBJ whole genome shotgun (WGS) entry which is preliminary data.</text>
</comment>
<dbReference type="PANTHER" id="PTHR43100:SF2">
    <property type="entry name" value="BNAA03G19380D PROTEIN"/>
    <property type="match status" value="1"/>
</dbReference>
<evidence type="ECO:0000256" key="2">
    <source>
        <dbReference type="ARBA" id="ARBA00023004"/>
    </source>
</evidence>
<dbReference type="AlphaFoldDB" id="A0A7V0LUM5"/>
<dbReference type="Pfam" id="PF14691">
    <property type="entry name" value="Fer4_20"/>
    <property type="match status" value="1"/>
</dbReference>
<dbReference type="SUPFAM" id="SSF51971">
    <property type="entry name" value="Nucleotide-binding domain"/>
    <property type="match status" value="1"/>
</dbReference>
<accession>A0A7V0LUM5</accession>
<evidence type="ECO:0000256" key="1">
    <source>
        <dbReference type="ARBA" id="ARBA00022723"/>
    </source>
</evidence>
<dbReference type="InterPro" id="IPR051394">
    <property type="entry name" value="Glutamate_Synthase"/>
</dbReference>
<protein>
    <recommendedName>
        <fullName evidence="4">4Fe-4S ferredoxin-type domain-containing protein</fullName>
    </recommendedName>
</protein>
<dbReference type="PROSITE" id="PS00198">
    <property type="entry name" value="4FE4S_FER_1"/>
    <property type="match status" value="1"/>
</dbReference>
<dbReference type="InterPro" id="IPR017896">
    <property type="entry name" value="4Fe4S_Fe-S-bd"/>
</dbReference>
<dbReference type="InterPro" id="IPR017900">
    <property type="entry name" value="4Fe4S_Fe_S_CS"/>
</dbReference>
<keyword evidence="2" id="KW-0408">Iron</keyword>
<evidence type="ECO:0000259" key="4">
    <source>
        <dbReference type="PROSITE" id="PS51379"/>
    </source>
</evidence>
<dbReference type="InterPro" id="IPR009051">
    <property type="entry name" value="Helical_ferredxn"/>
</dbReference>
<reference evidence="5" key="1">
    <citation type="journal article" date="2020" name="mSystems">
        <title>Genome- and Community-Level Interaction Insights into Carbon Utilization and Element Cycling Functions of Hydrothermarchaeota in Hydrothermal Sediment.</title>
        <authorList>
            <person name="Zhou Z."/>
            <person name="Liu Y."/>
            <person name="Xu W."/>
            <person name="Pan J."/>
            <person name="Luo Z.H."/>
            <person name="Li M."/>
        </authorList>
    </citation>
    <scope>NUCLEOTIDE SEQUENCE [LARGE SCALE GENOMIC DNA]</scope>
    <source>
        <strain evidence="5">HyVt-28</strain>
    </source>
</reference>
<dbReference type="Gene3D" id="3.50.50.60">
    <property type="entry name" value="FAD/NAD(P)-binding domain"/>
    <property type="match status" value="1"/>
</dbReference>
<dbReference type="PANTHER" id="PTHR43100">
    <property type="entry name" value="GLUTAMATE SYNTHASE [NADPH] SMALL CHAIN"/>
    <property type="match status" value="1"/>
</dbReference>
<proteinExistence type="predicted"/>